<dbReference type="Proteomes" id="UP001396898">
    <property type="component" value="Unassembled WGS sequence"/>
</dbReference>
<proteinExistence type="inferred from homology"/>
<evidence type="ECO:0000259" key="5">
    <source>
        <dbReference type="Pfam" id="PF04828"/>
    </source>
</evidence>
<dbReference type="InterPro" id="IPR006913">
    <property type="entry name" value="CENP-V/GFA"/>
</dbReference>
<feature type="domain" description="CENP-V/GFA" evidence="5">
    <location>
        <begin position="53"/>
        <end position="158"/>
    </location>
</feature>
<evidence type="ECO:0000313" key="7">
    <source>
        <dbReference type="Proteomes" id="UP001396898"/>
    </source>
</evidence>
<dbReference type="Gene3D" id="3.90.1590.10">
    <property type="entry name" value="glutathione-dependent formaldehyde- activating enzyme (gfa)"/>
    <property type="match status" value="1"/>
</dbReference>
<evidence type="ECO:0000256" key="2">
    <source>
        <dbReference type="ARBA" id="ARBA00022723"/>
    </source>
</evidence>
<keyword evidence="2" id="KW-0479">Metal-binding</keyword>
<keyword evidence="3" id="KW-0862">Zinc</keyword>
<comment type="caution">
    <text evidence="6">The sequence shown here is derived from an EMBL/GenBank/DDBJ whole genome shotgun (WGS) entry which is preliminary data.</text>
</comment>
<gene>
    <name evidence="6" type="ORF">PG991_000406</name>
</gene>
<name>A0ABR1T216_9PEZI</name>
<organism evidence="6 7">
    <name type="scientific">Apiospora marii</name>
    <dbReference type="NCBI Taxonomy" id="335849"/>
    <lineage>
        <taxon>Eukaryota</taxon>
        <taxon>Fungi</taxon>
        <taxon>Dikarya</taxon>
        <taxon>Ascomycota</taxon>
        <taxon>Pezizomycotina</taxon>
        <taxon>Sordariomycetes</taxon>
        <taxon>Xylariomycetidae</taxon>
        <taxon>Amphisphaeriales</taxon>
        <taxon>Apiosporaceae</taxon>
        <taxon>Apiospora</taxon>
    </lineage>
</organism>
<reference evidence="6 7" key="1">
    <citation type="submission" date="2023-01" db="EMBL/GenBank/DDBJ databases">
        <title>Analysis of 21 Apiospora genomes using comparative genomics revels a genus with tremendous synthesis potential of carbohydrate active enzymes and secondary metabolites.</title>
        <authorList>
            <person name="Sorensen T."/>
        </authorList>
    </citation>
    <scope>NUCLEOTIDE SEQUENCE [LARGE SCALE GENOMIC DNA]</scope>
    <source>
        <strain evidence="6 7">CBS 20057</strain>
    </source>
</reference>
<evidence type="ECO:0000256" key="3">
    <source>
        <dbReference type="ARBA" id="ARBA00022833"/>
    </source>
</evidence>
<comment type="similarity">
    <text evidence="1">Belongs to the Gfa family.</text>
</comment>
<evidence type="ECO:0000256" key="1">
    <source>
        <dbReference type="ARBA" id="ARBA00005495"/>
    </source>
</evidence>
<feature type="region of interest" description="Disordered" evidence="4">
    <location>
        <begin position="1"/>
        <end position="45"/>
    </location>
</feature>
<sequence length="229" mass="24550">MSKSVTSPDPTAIPPSSQPDGSSPLPSSSPPPAPLAAPLVAPPPEDFSKPGNITGGCLCGVIRYSVDFPPDHKFLKSCRKHTGTLVFYTHTVPAASMYWIDEFALVPSDSRLAAPLTLRHHSTADGCRRGFCNACGSTIYWEDEKRTDRELALGTVDAKFLIGGYGEPGRATSTAPPVPTTDGYGFALANCSGDNKFCDNEIRRVTDGLAVPRGRRWRKDVEPEGQQST</sequence>
<protein>
    <recommendedName>
        <fullName evidence="5">CENP-V/GFA domain-containing protein</fullName>
    </recommendedName>
</protein>
<evidence type="ECO:0000256" key="4">
    <source>
        <dbReference type="SAM" id="MobiDB-lite"/>
    </source>
</evidence>
<feature type="compositionally biased region" description="Pro residues" evidence="4">
    <location>
        <begin position="27"/>
        <end position="45"/>
    </location>
</feature>
<dbReference type="EMBL" id="JAQQWI010000001">
    <property type="protein sequence ID" value="KAK8040618.1"/>
    <property type="molecule type" value="Genomic_DNA"/>
</dbReference>
<evidence type="ECO:0000313" key="6">
    <source>
        <dbReference type="EMBL" id="KAK8040618.1"/>
    </source>
</evidence>
<dbReference type="InterPro" id="IPR011057">
    <property type="entry name" value="Mss4-like_sf"/>
</dbReference>
<keyword evidence="7" id="KW-1185">Reference proteome</keyword>
<accession>A0ABR1T216</accession>
<dbReference type="Pfam" id="PF04828">
    <property type="entry name" value="GFA"/>
    <property type="match status" value="1"/>
</dbReference>
<dbReference type="SUPFAM" id="SSF51316">
    <property type="entry name" value="Mss4-like"/>
    <property type="match status" value="1"/>
</dbReference>